<evidence type="ECO:0000313" key="1">
    <source>
        <dbReference type="EMBL" id="EAB8478297.1"/>
    </source>
</evidence>
<gene>
    <name evidence="1" type="ORF">AU894_19140</name>
</gene>
<dbReference type="EMBL" id="AAAFYZ010000056">
    <property type="protein sequence ID" value="EAB8478297.1"/>
    <property type="molecule type" value="Genomic_DNA"/>
</dbReference>
<dbReference type="GO" id="GO:0016746">
    <property type="term" value="F:acyltransferase activity"/>
    <property type="evidence" value="ECO:0007669"/>
    <property type="project" value="InterPro"/>
</dbReference>
<reference evidence="1" key="1">
    <citation type="submission" date="2018-08" db="EMBL/GenBank/DDBJ databases">
        <authorList>
            <person name="Ashton P.M."/>
            <person name="Dallman T."/>
            <person name="Nair S."/>
            <person name="De Pinna E."/>
            <person name="Peters T."/>
            <person name="Grant K."/>
        </authorList>
    </citation>
    <scope>NUCLEOTIDE SEQUENCE [LARGE SCALE GENOMIC DNA]</scope>
    <source>
        <strain evidence="1">43913</strain>
    </source>
</reference>
<organism evidence="1">
    <name type="scientific">Salmonella enterica subsp. enterica serovar Java</name>
    <dbReference type="NCBI Taxonomy" id="224729"/>
    <lineage>
        <taxon>Bacteria</taxon>
        <taxon>Pseudomonadati</taxon>
        <taxon>Pseudomonadota</taxon>
        <taxon>Gammaproteobacteria</taxon>
        <taxon>Enterobacterales</taxon>
        <taxon>Enterobacteriaceae</taxon>
        <taxon>Salmonella</taxon>
    </lineage>
</organism>
<name>A0A3Y9C2T8_SALEB</name>
<dbReference type="GO" id="GO:0044281">
    <property type="term" value="P:small molecule metabolic process"/>
    <property type="evidence" value="ECO:0007669"/>
    <property type="project" value="UniProtKB-ARBA"/>
</dbReference>
<dbReference type="InterPro" id="IPR016039">
    <property type="entry name" value="Thiolase-like"/>
</dbReference>
<evidence type="ECO:0008006" key="2">
    <source>
        <dbReference type="Google" id="ProtNLM"/>
    </source>
</evidence>
<dbReference type="AlphaFoldDB" id="A0A3Y9C2T8"/>
<sequence length="354" mass="39587">MEKVYIKNYGVHQQFATNSAVLSQLLATEEEINPHDLDYYNFSTPSVLEKKWVSREDCSVLNSMSKMAINALIDFKSKACLDEHAKAFLYTACDSEEHSFSTLFEICRKYNDAGSVWKHIQQYKEMNNPLDMLRLLPTNVLYHTSKLLRDHEEGTPLRAASLSGLVALKLAWADIVNSTAKKGAMVVSAANMLTFDSLAVFKKFGEIRKNSADASGIIPSWGAAVISLDNDSRNALAELTSVTVRYCPKVRFEQEDWESLMGKQRTQQGEPDVIISYNNGIRAQKIAEYSALEKFFPRSRIINYKAKTGYTGKLNNILDILCCLNDPAIPSGARVMLNGAGINYGIGNIWLIKS</sequence>
<proteinExistence type="predicted"/>
<dbReference type="Proteomes" id="UP000839644">
    <property type="component" value="Unassembled WGS sequence"/>
</dbReference>
<protein>
    <recommendedName>
        <fullName evidence="2">Beta-ketoacyl-[acyl-carrier-protein] synthase III C-terminal domain-containing protein</fullName>
    </recommendedName>
</protein>
<accession>A0A3Y9C2T8</accession>
<comment type="caution">
    <text evidence="1">The sequence shown here is derived from an EMBL/GenBank/DDBJ whole genome shotgun (WGS) entry which is preliminary data.</text>
</comment>
<dbReference type="Gene3D" id="3.40.47.10">
    <property type="match status" value="1"/>
</dbReference>